<dbReference type="SUPFAM" id="SSF53383">
    <property type="entry name" value="PLP-dependent transferases"/>
    <property type="match status" value="1"/>
</dbReference>
<name>A0ABT8TYW7_9ACTN</name>
<dbReference type="GO" id="GO:0008483">
    <property type="term" value="F:transaminase activity"/>
    <property type="evidence" value="ECO:0007669"/>
    <property type="project" value="UniProtKB-KW"/>
</dbReference>
<comment type="caution">
    <text evidence="1">The sequence shown here is derived from an EMBL/GenBank/DDBJ whole genome shotgun (WGS) entry which is preliminary data.</text>
</comment>
<dbReference type="EMBL" id="JAULSC010000410">
    <property type="protein sequence ID" value="MDO3398308.1"/>
    <property type="molecule type" value="Genomic_DNA"/>
</dbReference>
<proteinExistence type="predicted"/>
<evidence type="ECO:0000313" key="2">
    <source>
        <dbReference type="Proteomes" id="UP001168363"/>
    </source>
</evidence>
<sequence>EPVVKFVCPVPGYDRHFSMLADFGIEMLTVPMHDDGPDVAAVAALVADDPAVKGMWVVPTYANPTGSVVSPDVAQ</sequence>
<organism evidence="1 2">
    <name type="scientific">Nocardioides cremeus</name>
    <dbReference type="NCBI Taxonomy" id="3058044"/>
    <lineage>
        <taxon>Bacteria</taxon>
        <taxon>Bacillati</taxon>
        <taxon>Actinomycetota</taxon>
        <taxon>Actinomycetes</taxon>
        <taxon>Propionibacteriales</taxon>
        <taxon>Nocardioidaceae</taxon>
        <taxon>Nocardioides</taxon>
    </lineage>
</organism>
<dbReference type="Pfam" id="PF12897">
    <property type="entry name" value="Asp_aminotransf"/>
    <property type="match status" value="1"/>
</dbReference>
<protein>
    <submittedName>
        <fullName evidence="1">Aminotransferase</fullName>
    </submittedName>
</protein>
<dbReference type="InterPro" id="IPR015424">
    <property type="entry name" value="PyrdxlP-dep_Trfase"/>
</dbReference>
<evidence type="ECO:0000313" key="1">
    <source>
        <dbReference type="EMBL" id="MDO3398308.1"/>
    </source>
</evidence>
<reference evidence="1" key="1">
    <citation type="submission" date="2023-06" db="EMBL/GenBank/DDBJ databases">
        <title>Genome sequence of Nocardioides sp. SOB44.</title>
        <authorList>
            <person name="Zhang G."/>
        </authorList>
    </citation>
    <scope>NUCLEOTIDE SEQUENCE</scope>
    <source>
        <strain evidence="1">SOB44</strain>
    </source>
</reference>
<feature type="non-terminal residue" evidence="1">
    <location>
        <position position="75"/>
    </location>
</feature>
<dbReference type="InterPro" id="IPR015421">
    <property type="entry name" value="PyrdxlP-dep_Trfase_major"/>
</dbReference>
<keyword evidence="2" id="KW-1185">Reference proteome</keyword>
<keyword evidence="1" id="KW-0032">Aminotransferase</keyword>
<accession>A0ABT8TYW7</accession>
<dbReference type="Gene3D" id="3.40.640.10">
    <property type="entry name" value="Type I PLP-dependent aspartate aminotransferase-like (Major domain)"/>
    <property type="match status" value="1"/>
</dbReference>
<dbReference type="Proteomes" id="UP001168363">
    <property type="component" value="Unassembled WGS sequence"/>
</dbReference>
<gene>
    <name evidence="1" type="ORF">QWJ41_21540</name>
</gene>
<feature type="non-terminal residue" evidence="1">
    <location>
        <position position="1"/>
    </location>
</feature>
<keyword evidence="1" id="KW-0808">Transferase</keyword>
<dbReference type="InterPro" id="IPR024551">
    <property type="entry name" value="AspAT_Ic"/>
</dbReference>